<evidence type="ECO:0000259" key="11">
    <source>
        <dbReference type="Pfam" id="PF25994"/>
    </source>
</evidence>
<accession>A0ABM8ZY73</accession>
<evidence type="ECO:0000256" key="6">
    <source>
        <dbReference type="ARBA" id="ARBA00022692"/>
    </source>
</evidence>
<keyword evidence="7 9" id="KW-1133">Transmembrane helix</keyword>
<feature type="domain" description="AprE-like beta-barrel" evidence="12">
    <location>
        <begin position="352"/>
        <end position="441"/>
    </location>
</feature>
<keyword evidence="6 9" id="KW-0812">Transmembrane</keyword>
<dbReference type="InterPro" id="IPR010129">
    <property type="entry name" value="T1SS_HlyD"/>
</dbReference>
<gene>
    <name evidence="13" type="primary">prsE_2</name>
    <name evidence="13" type="ORF">VST7929_03281</name>
</gene>
<evidence type="ECO:0000256" key="7">
    <source>
        <dbReference type="ARBA" id="ARBA00022989"/>
    </source>
</evidence>
<dbReference type="Gene3D" id="2.40.30.170">
    <property type="match status" value="1"/>
</dbReference>
<dbReference type="InterPro" id="IPR058781">
    <property type="entry name" value="HH_AprE-like"/>
</dbReference>
<feature type="transmembrane region" description="Helical" evidence="9">
    <location>
        <begin position="33"/>
        <end position="51"/>
    </location>
</feature>
<feature type="domain" description="AprE-like long alpha-helical hairpin" evidence="11">
    <location>
        <begin position="107"/>
        <end position="309"/>
    </location>
</feature>
<dbReference type="NCBIfam" id="TIGR01843">
    <property type="entry name" value="type_I_hlyD"/>
    <property type="match status" value="1"/>
</dbReference>
<evidence type="ECO:0000259" key="12">
    <source>
        <dbReference type="Pfam" id="PF26002"/>
    </source>
</evidence>
<name>A0ABM8ZY73_9VIBR</name>
<evidence type="ECO:0000256" key="5">
    <source>
        <dbReference type="ARBA" id="ARBA00022519"/>
    </source>
</evidence>
<evidence type="ECO:0000256" key="10">
    <source>
        <dbReference type="SAM" id="Coils"/>
    </source>
</evidence>
<organism evidence="13 14">
    <name type="scientific">Vibrio stylophorae</name>
    <dbReference type="NCBI Taxonomy" id="659351"/>
    <lineage>
        <taxon>Bacteria</taxon>
        <taxon>Pseudomonadati</taxon>
        <taxon>Pseudomonadota</taxon>
        <taxon>Gammaproteobacteria</taxon>
        <taxon>Vibrionales</taxon>
        <taxon>Vibrionaceae</taxon>
        <taxon>Vibrio</taxon>
    </lineage>
</organism>
<evidence type="ECO:0000256" key="3">
    <source>
        <dbReference type="ARBA" id="ARBA00022448"/>
    </source>
</evidence>
<feature type="coiled-coil region" evidence="10">
    <location>
        <begin position="167"/>
        <end position="215"/>
    </location>
</feature>
<evidence type="ECO:0000256" key="9">
    <source>
        <dbReference type="RuleBase" id="RU365093"/>
    </source>
</evidence>
<dbReference type="PRINTS" id="PR01490">
    <property type="entry name" value="RTXTOXIND"/>
</dbReference>
<evidence type="ECO:0000313" key="13">
    <source>
        <dbReference type="EMBL" id="CAH0535807.1"/>
    </source>
</evidence>
<feature type="coiled-coil region" evidence="10">
    <location>
        <begin position="240"/>
        <end position="310"/>
    </location>
</feature>
<keyword evidence="10" id="KW-0175">Coiled coil</keyword>
<dbReference type="SUPFAM" id="SSF111369">
    <property type="entry name" value="HlyD-like secretion proteins"/>
    <property type="match status" value="1"/>
</dbReference>
<dbReference type="SUPFAM" id="SSF56954">
    <property type="entry name" value="Outer membrane efflux proteins (OEP)"/>
    <property type="match status" value="1"/>
</dbReference>
<keyword evidence="3 9" id="KW-0813">Transport</keyword>
<dbReference type="Gene3D" id="1.20.1600.10">
    <property type="entry name" value="Outer membrane efflux proteins (OEP)"/>
    <property type="match status" value="1"/>
</dbReference>
<evidence type="ECO:0000313" key="14">
    <source>
        <dbReference type="Proteomes" id="UP000838672"/>
    </source>
</evidence>
<evidence type="ECO:0000256" key="1">
    <source>
        <dbReference type="ARBA" id="ARBA00004377"/>
    </source>
</evidence>
<keyword evidence="4 9" id="KW-1003">Cell membrane</keyword>
<evidence type="ECO:0000256" key="4">
    <source>
        <dbReference type="ARBA" id="ARBA00022475"/>
    </source>
</evidence>
<keyword evidence="5 9" id="KW-0997">Cell inner membrane</keyword>
<dbReference type="RefSeq" id="WP_237468657.1">
    <property type="nucleotide sequence ID" value="NZ_CAKLDI010000002.1"/>
</dbReference>
<reference evidence="13" key="1">
    <citation type="submission" date="2021-11" db="EMBL/GenBank/DDBJ databases">
        <authorList>
            <person name="Rodrigo-Torres L."/>
            <person name="Arahal R. D."/>
            <person name="Lucena T."/>
        </authorList>
    </citation>
    <scope>NUCLEOTIDE SEQUENCE</scope>
    <source>
        <strain evidence="13">CECT 7929</strain>
    </source>
</reference>
<dbReference type="EMBL" id="CAKLDI010000002">
    <property type="protein sequence ID" value="CAH0535807.1"/>
    <property type="molecule type" value="Genomic_DNA"/>
</dbReference>
<comment type="similarity">
    <text evidence="2 9">Belongs to the membrane fusion protein (MFP) (TC 8.A.1) family.</text>
</comment>
<dbReference type="Pfam" id="PF26002">
    <property type="entry name" value="Beta-barrel_AprE"/>
    <property type="match status" value="1"/>
</dbReference>
<keyword evidence="14" id="KW-1185">Reference proteome</keyword>
<sequence>MGQQQKLADQAQLDFVDDKTAALLLNTPRSARIMLWMVVLFFICAIIWAAYAEIDKVTVGQGKVIPSSQLQIVQNLEGGIVKSVLIKEGDFVEKDQQLLLIDDTRFQSDFRERKQQLVSLQGDIIRLQAELNAVHIDQKKAKSNWRKTVLIKEIPLEFSAEFGEENSKQVRQQRAEYRDNMNNLRNQLSVLDQQIRQKEQELIEVKATLRNLKQSYHLAAQELKITRPLAEEGVVPRVELLKLQRQVNDTRRDMTATQLQIPQIESSLRETIFKRIEVALSFRADQQLALNEVEDELSAMSESQVGLEDKVQRTIVLSPVTGTIKKIHINTVGGVIQPGMDLVEIVPSEDNLLVEAKIAPKDIAFLRPGLTTIVKFTAYDFTVYGGLQGDLETISADTIKDEEGNEFYLIKVRTNQNFLGENGQKNPIIPGMTASVDIMTGKQSVLDYLLKPILRAKQNALRE</sequence>
<dbReference type="InterPro" id="IPR050739">
    <property type="entry name" value="MFP"/>
</dbReference>
<proteinExistence type="inferred from homology"/>
<comment type="subcellular location">
    <subcellularLocation>
        <location evidence="1 9">Cell inner membrane</location>
        <topology evidence="1 9">Single-pass membrane protein</topology>
    </subcellularLocation>
</comment>
<dbReference type="PANTHER" id="PTHR30386">
    <property type="entry name" value="MEMBRANE FUSION SUBUNIT OF EMRAB-TOLC MULTIDRUG EFFLUX PUMP"/>
    <property type="match status" value="1"/>
</dbReference>
<dbReference type="Proteomes" id="UP000838672">
    <property type="component" value="Unassembled WGS sequence"/>
</dbReference>
<dbReference type="PANTHER" id="PTHR30386:SF26">
    <property type="entry name" value="TRANSPORT PROTEIN COMB"/>
    <property type="match status" value="1"/>
</dbReference>
<evidence type="ECO:0000256" key="8">
    <source>
        <dbReference type="ARBA" id="ARBA00023136"/>
    </source>
</evidence>
<comment type="caution">
    <text evidence="13">The sequence shown here is derived from an EMBL/GenBank/DDBJ whole genome shotgun (WGS) entry which is preliminary data.</text>
</comment>
<keyword evidence="8 9" id="KW-0472">Membrane</keyword>
<dbReference type="Pfam" id="PF25994">
    <property type="entry name" value="HH_AprE"/>
    <property type="match status" value="1"/>
</dbReference>
<protein>
    <recommendedName>
        <fullName evidence="9">Membrane fusion protein (MFP) family protein</fullName>
    </recommendedName>
</protein>
<dbReference type="InterPro" id="IPR058982">
    <property type="entry name" value="Beta-barrel_AprE"/>
</dbReference>
<evidence type="ECO:0000256" key="2">
    <source>
        <dbReference type="ARBA" id="ARBA00009477"/>
    </source>
</evidence>